<dbReference type="EC" id="2.7.1.180" evidence="1 10"/>
<reference evidence="12" key="2">
    <citation type="submission" date="2023-08" db="EMBL/GenBank/DDBJ databases">
        <title>Nitrogen cycling bacteria in agricultural field soils.</title>
        <authorList>
            <person name="Jang J."/>
        </authorList>
    </citation>
    <scope>NUCLEOTIDE SEQUENCE</scope>
    <source>
        <strain evidence="12">PS3-36</strain>
    </source>
</reference>
<reference evidence="13 14" key="1">
    <citation type="submission" date="2019-03" db="EMBL/GenBank/DDBJ databases">
        <title>Bacillus niacini sp. nov. a Nicotinate-Metabolizing Mesophile Isolated from Soil.</title>
        <authorList>
            <person name="Zhang G."/>
        </authorList>
    </citation>
    <scope>NUCLEOTIDE SEQUENCE [LARGE SCALE GENOMIC DNA]</scope>
    <source>
        <strain evidence="13 14">WN066</strain>
    </source>
</reference>
<name>A0A4R5VRP0_9BACI</name>
<comment type="caution">
    <text evidence="13">The sequence shown here is derived from an EMBL/GenBank/DDBJ whole genome shotgun (WGS) entry which is preliminary data.</text>
</comment>
<evidence type="ECO:0000256" key="1">
    <source>
        <dbReference type="ARBA" id="ARBA00011955"/>
    </source>
</evidence>
<comment type="similarity">
    <text evidence="10">Belongs to the ApbE family.</text>
</comment>
<protein>
    <recommendedName>
        <fullName evidence="2 10">FAD:protein FMN transferase</fullName>
        <ecNumber evidence="1 10">2.7.1.180</ecNumber>
    </recommendedName>
    <alternativeName>
        <fullName evidence="8 10">Flavin transferase</fullName>
    </alternativeName>
</protein>
<keyword evidence="7 10" id="KW-0460">Magnesium</keyword>
<keyword evidence="5 10" id="KW-0479">Metal-binding</keyword>
<keyword evidence="4 10" id="KW-0808">Transferase</keyword>
<dbReference type="InterPro" id="IPR024932">
    <property type="entry name" value="ApbE"/>
</dbReference>
<evidence type="ECO:0000313" key="15">
    <source>
        <dbReference type="Proteomes" id="UP001178888"/>
    </source>
</evidence>
<dbReference type="GO" id="GO:0046872">
    <property type="term" value="F:metal ion binding"/>
    <property type="evidence" value="ECO:0007669"/>
    <property type="project" value="UniProtKB-UniRule"/>
</dbReference>
<keyword evidence="3 10" id="KW-0285">Flavoprotein</keyword>
<dbReference type="RefSeq" id="WP_133334281.1">
    <property type="nucleotide sequence ID" value="NZ_JAVGVR010000001.1"/>
</dbReference>
<evidence type="ECO:0000256" key="11">
    <source>
        <dbReference type="PIRSR" id="PIRSR006268-2"/>
    </source>
</evidence>
<comment type="cofactor">
    <cofactor evidence="11">
        <name>Mg(2+)</name>
        <dbReference type="ChEBI" id="CHEBI:18420"/>
    </cofactor>
    <cofactor evidence="11">
        <name>Mn(2+)</name>
        <dbReference type="ChEBI" id="CHEBI:29035"/>
    </cofactor>
    <text evidence="11">Magnesium. Can also use manganese.</text>
</comment>
<feature type="binding site" evidence="11">
    <location>
        <position position="144"/>
    </location>
    <ligand>
        <name>Mg(2+)</name>
        <dbReference type="ChEBI" id="CHEBI:18420"/>
    </ligand>
</feature>
<dbReference type="PANTHER" id="PTHR30040:SF2">
    <property type="entry name" value="FAD:PROTEIN FMN TRANSFERASE"/>
    <property type="match status" value="1"/>
</dbReference>
<dbReference type="Proteomes" id="UP000295132">
    <property type="component" value="Unassembled WGS sequence"/>
</dbReference>
<evidence type="ECO:0000256" key="4">
    <source>
        <dbReference type="ARBA" id="ARBA00022679"/>
    </source>
</evidence>
<comment type="catalytic activity">
    <reaction evidence="9 10">
        <text>L-threonyl-[protein] + FAD = FMN-L-threonyl-[protein] + AMP + H(+)</text>
        <dbReference type="Rhea" id="RHEA:36847"/>
        <dbReference type="Rhea" id="RHEA-COMP:11060"/>
        <dbReference type="Rhea" id="RHEA-COMP:11061"/>
        <dbReference type="ChEBI" id="CHEBI:15378"/>
        <dbReference type="ChEBI" id="CHEBI:30013"/>
        <dbReference type="ChEBI" id="CHEBI:57692"/>
        <dbReference type="ChEBI" id="CHEBI:74257"/>
        <dbReference type="ChEBI" id="CHEBI:456215"/>
        <dbReference type="EC" id="2.7.1.180"/>
    </reaction>
</comment>
<dbReference type="EMBL" id="SMYO01000005">
    <property type="protein sequence ID" value="TDK61408.1"/>
    <property type="molecule type" value="Genomic_DNA"/>
</dbReference>
<dbReference type="InterPro" id="IPR003374">
    <property type="entry name" value="ApbE-like_sf"/>
</dbReference>
<evidence type="ECO:0000256" key="9">
    <source>
        <dbReference type="ARBA" id="ARBA00048540"/>
    </source>
</evidence>
<dbReference type="AlphaFoldDB" id="A0A4R5VRP0"/>
<dbReference type="SUPFAM" id="SSF143631">
    <property type="entry name" value="ApbE-like"/>
    <property type="match status" value="1"/>
</dbReference>
<evidence type="ECO:0000256" key="3">
    <source>
        <dbReference type="ARBA" id="ARBA00022630"/>
    </source>
</evidence>
<evidence type="ECO:0000256" key="10">
    <source>
        <dbReference type="PIRNR" id="PIRNR006268"/>
    </source>
</evidence>
<proteinExistence type="inferred from homology"/>
<dbReference type="PANTHER" id="PTHR30040">
    <property type="entry name" value="THIAMINE BIOSYNTHESIS LIPOPROTEIN APBE"/>
    <property type="match status" value="1"/>
</dbReference>
<dbReference type="GO" id="GO:0016740">
    <property type="term" value="F:transferase activity"/>
    <property type="evidence" value="ECO:0007669"/>
    <property type="project" value="UniProtKB-UniRule"/>
</dbReference>
<dbReference type="PIRSF" id="PIRSF006268">
    <property type="entry name" value="ApbE"/>
    <property type="match status" value="1"/>
</dbReference>
<dbReference type="Gene3D" id="3.10.520.10">
    <property type="entry name" value="ApbE-like domains"/>
    <property type="match status" value="1"/>
</dbReference>
<evidence type="ECO:0000256" key="2">
    <source>
        <dbReference type="ARBA" id="ARBA00016337"/>
    </source>
</evidence>
<feature type="binding site" evidence="11">
    <location>
        <position position="253"/>
    </location>
    <ligand>
        <name>Mg(2+)</name>
        <dbReference type="ChEBI" id="CHEBI:18420"/>
    </ligand>
</feature>
<evidence type="ECO:0000313" key="14">
    <source>
        <dbReference type="Proteomes" id="UP000295132"/>
    </source>
</evidence>
<gene>
    <name evidence="13" type="ORF">E2K98_10935</name>
    <name evidence="12" type="ORF">RCG21_27215</name>
</gene>
<dbReference type="Pfam" id="PF02424">
    <property type="entry name" value="ApbE"/>
    <property type="match status" value="1"/>
</dbReference>
<dbReference type="EMBL" id="JAVGVR010000001">
    <property type="protein sequence ID" value="MDQ6599989.1"/>
    <property type="molecule type" value="Genomic_DNA"/>
</dbReference>
<evidence type="ECO:0000313" key="13">
    <source>
        <dbReference type="EMBL" id="TDK61408.1"/>
    </source>
</evidence>
<accession>A0A4R5VRP0</accession>
<sequence length="298" mass="33195">MYQYQFNSMSTMVKISINQEMFANDLMPIYKLFDLIESTCSRFIEDSELSQLNKQIGKQVTVSPEMFSILTDAEQYFLETCGVFNPGVLTSLESSGYVKSIEHIKGQSFKLPGLSPNVFHNNKPFVLDKKQQSAILFSKIDLGGIAKGWVIDRAAELLEKIGFGFINVGGDIRIFGALPRSLNIGIESPFDFSNLLSSIQIESGAVATSTSMKRRWKLNGEWQHHLIDPRTGQPSESNIVSATVTAPTAVEADVWAKTVLLLGDKDGKSYIREKRTQAVLIDQEGKIWRGGIFEGNVR</sequence>
<evidence type="ECO:0000313" key="12">
    <source>
        <dbReference type="EMBL" id="MDQ6599989.1"/>
    </source>
</evidence>
<evidence type="ECO:0000256" key="6">
    <source>
        <dbReference type="ARBA" id="ARBA00022827"/>
    </source>
</evidence>
<keyword evidence="6 10" id="KW-0274">FAD</keyword>
<organism evidence="13 14">
    <name type="scientific">Bacillus salipaludis</name>
    <dbReference type="NCBI Taxonomy" id="2547811"/>
    <lineage>
        <taxon>Bacteria</taxon>
        <taxon>Bacillati</taxon>
        <taxon>Bacillota</taxon>
        <taxon>Bacilli</taxon>
        <taxon>Bacillales</taxon>
        <taxon>Bacillaceae</taxon>
        <taxon>Bacillus</taxon>
    </lineage>
</organism>
<keyword evidence="15" id="KW-1185">Reference proteome</keyword>
<evidence type="ECO:0000256" key="5">
    <source>
        <dbReference type="ARBA" id="ARBA00022723"/>
    </source>
</evidence>
<dbReference type="Proteomes" id="UP001178888">
    <property type="component" value="Unassembled WGS sequence"/>
</dbReference>
<evidence type="ECO:0000256" key="7">
    <source>
        <dbReference type="ARBA" id="ARBA00022842"/>
    </source>
</evidence>
<evidence type="ECO:0000256" key="8">
    <source>
        <dbReference type="ARBA" id="ARBA00031306"/>
    </source>
</evidence>